<dbReference type="PRINTS" id="PR00722">
    <property type="entry name" value="CHYMOTRYPSIN"/>
</dbReference>
<feature type="chain" id="PRO_5044807502" evidence="2">
    <location>
        <begin position="24"/>
        <end position="617"/>
    </location>
</feature>
<dbReference type="SUPFAM" id="SSF50494">
    <property type="entry name" value="Trypsin-like serine proteases"/>
    <property type="match status" value="1"/>
</dbReference>
<dbReference type="InterPro" id="IPR001254">
    <property type="entry name" value="Trypsin_dom"/>
</dbReference>
<protein>
    <submittedName>
        <fullName evidence="4">FG-GAP-like repeat-containing protein</fullName>
    </submittedName>
</protein>
<reference evidence="5" key="1">
    <citation type="submission" date="2023-07" db="EMBL/GenBank/DDBJ databases">
        <title>30 novel species of actinomycetes from the DSMZ collection.</title>
        <authorList>
            <person name="Nouioui I."/>
        </authorList>
    </citation>
    <scope>NUCLEOTIDE SEQUENCE [LARGE SCALE GENOMIC DNA]</scope>
    <source>
        <strain evidence="5">DSM 41982</strain>
    </source>
</reference>
<dbReference type="InterPro" id="IPR009003">
    <property type="entry name" value="Peptidase_S1_PA"/>
</dbReference>
<keyword evidence="1 2" id="KW-0732">Signal</keyword>
<dbReference type="SMART" id="SM00020">
    <property type="entry name" value="Tryp_SPc"/>
    <property type="match status" value="1"/>
</dbReference>
<evidence type="ECO:0000259" key="3">
    <source>
        <dbReference type="PROSITE" id="PS50240"/>
    </source>
</evidence>
<evidence type="ECO:0000256" key="1">
    <source>
        <dbReference type="ARBA" id="ARBA00022729"/>
    </source>
</evidence>
<comment type="caution">
    <text evidence="4">The sequence shown here is derived from an EMBL/GenBank/DDBJ whole genome shotgun (WGS) entry which is preliminary data.</text>
</comment>
<dbReference type="Gene3D" id="2.40.10.10">
    <property type="entry name" value="Trypsin-like serine proteases"/>
    <property type="match status" value="1"/>
</dbReference>
<dbReference type="InterPro" id="IPR001314">
    <property type="entry name" value="Peptidase_S1A"/>
</dbReference>
<dbReference type="InterPro" id="IPR013517">
    <property type="entry name" value="FG-GAP"/>
</dbReference>
<feature type="domain" description="Peptidase S1" evidence="3">
    <location>
        <begin position="25"/>
        <end position="248"/>
    </location>
</feature>
<dbReference type="PANTHER" id="PTHR46580">
    <property type="entry name" value="SENSOR KINASE-RELATED"/>
    <property type="match status" value="1"/>
</dbReference>
<gene>
    <name evidence="4" type="ORF">RM574_02830</name>
</gene>
<dbReference type="PROSITE" id="PS50240">
    <property type="entry name" value="TRYPSIN_DOM"/>
    <property type="match status" value="1"/>
</dbReference>
<dbReference type="SUPFAM" id="SSF69318">
    <property type="entry name" value="Integrin alpha N-terminal domain"/>
    <property type="match status" value="1"/>
</dbReference>
<evidence type="ECO:0000313" key="5">
    <source>
        <dbReference type="Proteomes" id="UP001183607"/>
    </source>
</evidence>
<dbReference type="InterPro" id="IPR028994">
    <property type="entry name" value="Integrin_alpha_N"/>
</dbReference>
<evidence type="ECO:0000256" key="2">
    <source>
        <dbReference type="SAM" id="SignalP"/>
    </source>
</evidence>
<proteinExistence type="predicted"/>
<evidence type="ECO:0000313" key="4">
    <source>
        <dbReference type="EMBL" id="MDT0414410.1"/>
    </source>
</evidence>
<feature type="signal peptide" evidence="2">
    <location>
        <begin position="1"/>
        <end position="23"/>
    </location>
</feature>
<accession>A0ABD5DZ76</accession>
<dbReference type="Proteomes" id="UP001183607">
    <property type="component" value="Unassembled WGS sequence"/>
</dbReference>
<dbReference type="Pfam" id="PF13517">
    <property type="entry name" value="FG-GAP_3"/>
    <property type="match status" value="2"/>
</dbReference>
<dbReference type="Gene3D" id="2.40.128.340">
    <property type="match status" value="3"/>
</dbReference>
<dbReference type="AlphaFoldDB" id="A0ABD5DZ76"/>
<dbReference type="Pfam" id="PF00089">
    <property type="entry name" value="Trypsin"/>
    <property type="match status" value="1"/>
</dbReference>
<dbReference type="RefSeq" id="WP_406709071.1">
    <property type="nucleotide sequence ID" value="NZ_JAVRER010000003.1"/>
</dbReference>
<name>A0ABD5DZ76_9ACTN</name>
<organism evidence="4 5">
    <name type="scientific">Streptomyces evansiae</name>
    <dbReference type="NCBI Taxonomy" id="3075535"/>
    <lineage>
        <taxon>Bacteria</taxon>
        <taxon>Bacillati</taxon>
        <taxon>Actinomycetota</taxon>
        <taxon>Actinomycetes</taxon>
        <taxon>Kitasatosporales</taxon>
        <taxon>Streptomycetaceae</taxon>
        <taxon>Streptomyces</taxon>
    </lineage>
</organism>
<dbReference type="InterPro" id="IPR043504">
    <property type="entry name" value="Peptidase_S1_PA_chymotrypsin"/>
</dbReference>
<dbReference type="EMBL" id="JAVRER010000003">
    <property type="protein sequence ID" value="MDT0414410.1"/>
    <property type="molecule type" value="Genomic_DNA"/>
</dbReference>
<sequence>MALTGAALAVTLLAGSFAGVPAAATTGGPAAKDSLAFSARLVVGDSLRGCSAVLVAPQWLATSAHCFADDLAQSPGHVTAGKPKWKTTATIGRTDLSTASGQVREVVELVPRNDRDLVMARLDTPTTGIAPAPLALTPPAAGEKLTTAGYGRTREEWAPLALHTASGVTRSVDGPDLATEGASASDAVCAGDAGGPVLREVAGTLRLVAVNSRSWQGGCYGSESTETRTGAVSTRLDDITAWVQQVASLPQRGLPVGGDFDGDGKDDAAVLYDYGLDSASGRRRVALWLHTSEGGRLSAPRVVWQSEATSWTWSNVKLVPGDFDGDGKDDIGVLYDNGKTADGTNVSALWTFTSTGDGFAEPRRVWQSTGSWSWAASRPVAGDFDGDGKTDVGVLYDYGKNASTGLQEVGLWDFRSTGSGFAAPKKVWTSTTSWTWSSIKSTAGDFDGDGKDDIGVLYDNGKDANGAFKTAWWTFAGTSTGLAAPQRVWQSTGSWSWAASQPLAGDFDGDGKTDAGVLYDYGKNASTGLQETGLWTFASTSSGFAAPKKVWTSPMSWTASRSLAFGGDFDGDGKDDVGTLYDNGIGADGRQTYGLWRFTSTGLGVSEPVRDWYSPLS</sequence>